<accession>A0A067KY48</accession>
<organism evidence="2 3">
    <name type="scientific">Jatropha curcas</name>
    <name type="common">Barbados nut</name>
    <dbReference type="NCBI Taxonomy" id="180498"/>
    <lineage>
        <taxon>Eukaryota</taxon>
        <taxon>Viridiplantae</taxon>
        <taxon>Streptophyta</taxon>
        <taxon>Embryophyta</taxon>
        <taxon>Tracheophyta</taxon>
        <taxon>Spermatophyta</taxon>
        <taxon>Magnoliopsida</taxon>
        <taxon>eudicotyledons</taxon>
        <taxon>Gunneridae</taxon>
        <taxon>Pentapetalae</taxon>
        <taxon>rosids</taxon>
        <taxon>fabids</taxon>
        <taxon>Malpighiales</taxon>
        <taxon>Euphorbiaceae</taxon>
        <taxon>Crotonoideae</taxon>
        <taxon>Jatropheae</taxon>
        <taxon>Jatropha</taxon>
    </lineage>
</organism>
<evidence type="ECO:0008006" key="4">
    <source>
        <dbReference type="Google" id="ProtNLM"/>
    </source>
</evidence>
<evidence type="ECO:0000256" key="1">
    <source>
        <dbReference type="SAM" id="MobiDB-lite"/>
    </source>
</evidence>
<feature type="region of interest" description="Disordered" evidence="1">
    <location>
        <begin position="25"/>
        <end position="200"/>
    </location>
</feature>
<feature type="compositionally biased region" description="Polar residues" evidence="1">
    <location>
        <begin position="88"/>
        <end position="101"/>
    </location>
</feature>
<gene>
    <name evidence="2" type="ORF">JCGZ_03439</name>
</gene>
<dbReference type="InterPro" id="IPR012438">
    <property type="entry name" value="DUF1639"/>
</dbReference>
<evidence type="ECO:0000313" key="2">
    <source>
        <dbReference type="EMBL" id="KDP39908.1"/>
    </source>
</evidence>
<sequence length="274" mass="30872">MATAPVKPQPLHNFPLSLKWGQTTTLAASTNHHHHRSTSTLAPDSETESDPEQATIRHLPPPRVGSRSARLHRYSFTSCSTLLPKPKNPSTEDLQKQTALSETEVAEKQQKKGLVLENHHEVDAEEEEEEEEKRKQEEEEGNSRPWKLRPRRGILGGRNGGELKESVVQGNEQRERENTPQPQPKSMRLRGLVESAGGSGGVCLEKKEKRKFWIALSREEIEEDIFALTGSRPARRPKKRPKNVQKALDNVFPGLWLVGTTADSYRVADPPVKR</sequence>
<protein>
    <recommendedName>
        <fullName evidence="4">DUF1639 family protein</fullName>
    </recommendedName>
</protein>
<evidence type="ECO:0000313" key="3">
    <source>
        <dbReference type="Proteomes" id="UP000027138"/>
    </source>
</evidence>
<dbReference type="PANTHER" id="PTHR33130">
    <property type="entry name" value="PUTATIVE (DUF1639)-RELATED"/>
    <property type="match status" value="1"/>
</dbReference>
<dbReference type="PANTHER" id="PTHR33130:SF40">
    <property type="entry name" value="CHROMOGRANIN (DUF1639)"/>
    <property type="match status" value="1"/>
</dbReference>
<dbReference type="KEGG" id="jcu:105632303"/>
<name>A0A067KY48_JATCU</name>
<proteinExistence type="predicted"/>
<dbReference type="OrthoDB" id="909814at2759"/>
<reference evidence="2 3" key="1">
    <citation type="journal article" date="2014" name="PLoS ONE">
        <title>Global Analysis of Gene Expression Profiles in Physic Nut (Jatropha curcas L.) Seedlings Exposed to Salt Stress.</title>
        <authorList>
            <person name="Zhang L."/>
            <person name="Zhang C."/>
            <person name="Wu P."/>
            <person name="Chen Y."/>
            <person name="Li M."/>
            <person name="Jiang H."/>
            <person name="Wu G."/>
        </authorList>
    </citation>
    <scope>NUCLEOTIDE SEQUENCE [LARGE SCALE GENOMIC DNA]</scope>
    <source>
        <strain evidence="3">cv. GZQX0401</strain>
        <tissue evidence="2">Young leaves</tissue>
    </source>
</reference>
<keyword evidence="3" id="KW-1185">Reference proteome</keyword>
<dbReference type="AlphaFoldDB" id="A0A067KY48"/>
<dbReference type="Proteomes" id="UP000027138">
    <property type="component" value="Unassembled WGS sequence"/>
</dbReference>
<dbReference type="EMBL" id="KK914336">
    <property type="protein sequence ID" value="KDP39908.1"/>
    <property type="molecule type" value="Genomic_DNA"/>
</dbReference>
<dbReference type="Pfam" id="PF07797">
    <property type="entry name" value="DUF1639"/>
    <property type="match status" value="1"/>
</dbReference>
<dbReference type="STRING" id="180498.A0A067KY48"/>